<comment type="similarity">
    <text evidence="1">Belongs to the protein-tyrosine phosphatase family.</text>
</comment>
<dbReference type="GO" id="GO:0004721">
    <property type="term" value="F:phosphoprotein phosphatase activity"/>
    <property type="evidence" value="ECO:0007669"/>
    <property type="project" value="InterPro"/>
</dbReference>
<dbReference type="STRING" id="142588.SAMN04488559_10844"/>
<dbReference type="RefSeq" id="WP_218139654.1">
    <property type="nucleotide sequence ID" value="NZ_FOHA01000008.1"/>
</dbReference>
<dbReference type="Gene3D" id="3.90.190.10">
    <property type="entry name" value="Protein tyrosine phosphatase superfamily"/>
    <property type="match status" value="1"/>
</dbReference>
<organism evidence="2 3">
    <name type="scientific">Isobaculum melis</name>
    <dbReference type="NCBI Taxonomy" id="142588"/>
    <lineage>
        <taxon>Bacteria</taxon>
        <taxon>Bacillati</taxon>
        <taxon>Bacillota</taxon>
        <taxon>Bacilli</taxon>
        <taxon>Lactobacillales</taxon>
        <taxon>Carnobacteriaceae</taxon>
        <taxon>Isobaculum</taxon>
    </lineage>
</organism>
<name>A0A1H9SND5_9LACT</name>
<proteinExistence type="inferred from homology"/>
<dbReference type="AlphaFoldDB" id="A0A1H9SND5"/>
<protein>
    <submittedName>
        <fullName evidence="2">Protein-tyrosine phosphatase</fullName>
    </submittedName>
</protein>
<dbReference type="InterPro" id="IPR029021">
    <property type="entry name" value="Prot-tyrosine_phosphatase-like"/>
</dbReference>
<dbReference type="SUPFAM" id="SSF52799">
    <property type="entry name" value="(Phosphotyrosine protein) phosphatases II"/>
    <property type="match status" value="1"/>
</dbReference>
<dbReference type="Proteomes" id="UP000198948">
    <property type="component" value="Unassembled WGS sequence"/>
</dbReference>
<sequence length="346" mass="39211">MRELIKNGHQYTLIDEAIKSTDQVEIYAYHLPTFQLEQMIKVGSFTGSPVTFEMTDQPSRIYVTYVFAGQKKMISTRNLSLDGTFNTRDLGGYLGYEGRPVKWGVLFRSDALHQVSPQDLATLKALPLKTVVDFRSHNECEKAPDMLPDETAYLNLSPNAPIAALASGNMEDDGYKVAKLVALANSEAGPAELQGRLDEMSEQMRELVRDPYANQQYRAYLRLLLAADTTPILHHCKGGKDRAGFAAILILAALGVSKEEIKYDYMYTKQNMAARNEKRLAEYQKFTDNQLVLAYLSGLMQTKEIYFEAAYDEIEKVAGSMDRYLRDIMELTEADFERLRELYLAE</sequence>
<gene>
    <name evidence="2" type="ORF">SAMN04488559_10844</name>
</gene>
<keyword evidence="3" id="KW-1185">Reference proteome</keyword>
<accession>A0A1H9SND5</accession>
<evidence type="ECO:0000313" key="3">
    <source>
        <dbReference type="Proteomes" id="UP000198948"/>
    </source>
</evidence>
<dbReference type="PANTHER" id="PTHR31126:SF1">
    <property type="entry name" value="TYROSINE SPECIFIC PROTEIN PHOSPHATASES DOMAIN-CONTAINING PROTEIN"/>
    <property type="match status" value="1"/>
</dbReference>
<evidence type="ECO:0000313" key="2">
    <source>
        <dbReference type="EMBL" id="SER86388.1"/>
    </source>
</evidence>
<dbReference type="InterPro" id="IPR026893">
    <property type="entry name" value="Tyr/Ser_Pase_IphP-type"/>
</dbReference>
<evidence type="ECO:0000256" key="1">
    <source>
        <dbReference type="ARBA" id="ARBA00009580"/>
    </source>
</evidence>
<dbReference type="Pfam" id="PF13350">
    <property type="entry name" value="Y_phosphatase3"/>
    <property type="match status" value="1"/>
</dbReference>
<dbReference type="PANTHER" id="PTHR31126">
    <property type="entry name" value="TYROSINE-PROTEIN PHOSPHATASE"/>
    <property type="match status" value="1"/>
</dbReference>
<dbReference type="EMBL" id="FOHA01000008">
    <property type="protein sequence ID" value="SER86388.1"/>
    <property type="molecule type" value="Genomic_DNA"/>
</dbReference>
<reference evidence="2 3" key="1">
    <citation type="submission" date="2016-10" db="EMBL/GenBank/DDBJ databases">
        <authorList>
            <person name="de Groot N.N."/>
        </authorList>
    </citation>
    <scope>NUCLEOTIDE SEQUENCE [LARGE SCALE GENOMIC DNA]</scope>
    <source>
        <strain evidence="2 3">DSM 13760</strain>
    </source>
</reference>